<dbReference type="GeneID" id="58726022"/>
<dbReference type="Proteomes" id="UP000570851">
    <property type="component" value="Unassembled WGS sequence"/>
</dbReference>
<name>A0ABR6S856_ANAVA</name>
<gene>
    <name evidence="1" type="ORF">GNE12_11715</name>
</gene>
<accession>A0ABR6S856</accession>
<evidence type="ECO:0000313" key="1">
    <source>
        <dbReference type="EMBL" id="MBC1302580.1"/>
    </source>
</evidence>
<protein>
    <submittedName>
        <fullName evidence="1">Uncharacterized protein</fullName>
    </submittedName>
</protein>
<keyword evidence="2" id="KW-1185">Reference proteome</keyword>
<organism evidence="1 2">
    <name type="scientific">Trichormus variabilis N2B</name>
    <dbReference type="NCBI Taxonomy" id="2681315"/>
    <lineage>
        <taxon>Bacteria</taxon>
        <taxon>Bacillati</taxon>
        <taxon>Cyanobacteriota</taxon>
        <taxon>Cyanophyceae</taxon>
        <taxon>Nostocales</taxon>
        <taxon>Nostocaceae</taxon>
        <taxon>Trichormus</taxon>
    </lineage>
</organism>
<dbReference type="RefSeq" id="WP_011319970.1">
    <property type="nucleotide sequence ID" value="NZ_JACKZP010000037.1"/>
</dbReference>
<dbReference type="EMBL" id="JACKZP010000037">
    <property type="protein sequence ID" value="MBC1302580.1"/>
    <property type="molecule type" value="Genomic_DNA"/>
</dbReference>
<sequence>MISPKVYKFKQGDKVSYQGSEAEVLTMMGEKLFIDVGDRSCSVSISDVNPT</sequence>
<evidence type="ECO:0000313" key="2">
    <source>
        <dbReference type="Proteomes" id="UP000570851"/>
    </source>
</evidence>
<reference evidence="1 2" key="1">
    <citation type="submission" date="2019-11" db="EMBL/GenBank/DDBJ databases">
        <title>Comparison of genomes from free-living endosymbiotic cyanobacteria isolated from Azolla.</title>
        <authorList>
            <person name="Thiel T."/>
            <person name="Pratte B."/>
        </authorList>
    </citation>
    <scope>NUCLEOTIDE SEQUENCE [LARGE SCALE GENOMIC DNA]</scope>
    <source>
        <strain evidence="1 2">N2B</strain>
    </source>
</reference>
<proteinExistence type="predicted"/>
<comment type="caution">
    <text evidence="1">The sequence shown here is derived from an EMBL/GenBank/DDBJ whole genome shotgun (WGS) entry which is preliminary data.</text>
</comment>